<evidence type="ECO:0000313" key="3">
    <source>
        <dbReference type="Proteomes" id="UP000027222"/>
    </source>
</evidence>
<dbReference type="AlphaFoldDB" id="A0A067S3G7"/>
<gene>
    <name evidence="2" type="ORF">GALMADRAFT_217581</name>
</gene>
<proteinExistence type="predicted"/>
<evidence type="ECO:0000256" key="1">
    <source>
        <dbReference type="SAM" id="MobiDB-lite"/>
    </source>
</evidence>
<protein>
    <submittedName>
        <fullName evidence="2">Uncharacterized protein</fullName>
    </submittedName>
</protein>
<reference evidence="3" key="1">
    <citation type="journal article" date="2014" name="Proc. Natl. Acad. Sci. U.S.A.">
        <title>Extensive sampling of basidiomycete genomes demonstrates inadequacy of the white-rot/brown-rot paradigm for wood decay fungi.</title>
        <authorList>
            <person name="Riley R."/>
            <person name="Salamov A.A."/>
            <person name="Brown D.W."/>
            <person name="Nagy L.G."/>
            <person name="Floudas D."/>
            <person name="Held B.W."/>
            <person name="Levasseur A."/>
            <person name="Lombard V."/>
            <person name="Morin E."/>
            <person name="Otillar R."/>
            <person name="Lindquist E.A."/>
            <person name="Sun H."/>
            <person name="LaButti K.M."/>
            <person name="Schmutz J."/>
            <person name="Jabbour D."/>
            <person name="Luo H."/>
            <person name="Baker S.E."/>
            <person name="Pisabarro A.G."/>
            <person name="Walton J.D."/>
            <person name="Blanchette R.A."/>
            <person name="Henrissat B."/>
            <person name="Martin F."/>
            <person name="Cullen D."/>
            <person name="Hibbett D.S."/>
            <person name="Grigoriev I.V."/>
        </authorList>
    </citation>
    <scope>NUCLEOTIDE SEQUENCE [LARGE SCALE GENOMIC DNA]</scope>
    <source>
        <strain evidence="3">CBS 339.88</strain>
    </source>
</reference>
<dbReference type="HOGENOM" id="CLU_721696_0_0_1"/>
<accession>A0A067S3G7</accession>
<dbReference type="Proteomes" id="UP000027222">
    <property type="component" value="Unassembled WGS sequence"/>
</dbReference>
<feature type="region of interest" description="Disordered" evidence="1">
    <location>
        <begin position="25"/>
        <end position="46"/>
    </location>
</feature>
<name>A0A067S3G7_GALM3</name>
<sequence length="383" mass="41427">MTLVLVEIDGDVAVEVDEGGTILKSISSPSIDRGPRPALEPDSPLPIPSCLRSPIVPTFTFSPTTPCIPAATPATSGSPSPSTPEVELTRRRLNVLRELHLHLLALRLLPGDGVSQRQVKADEVKDGAIENTYAGASGAAVDEGGGASGPESFLGFDVGADDGAGTFSAEEWRPEGAAGLADLVINPGQHVESASMSSWESTKRAGIRGLGLTQALAALRHLCCRQRRRRDLKRRPTRHGDIIAADSGWDDIKDCNKEGGEDSVRKWMCGEGCVGFGRHVSWTMLGGTFTALMPTSTFLRARLTLVELEAAWPSRPPSFVPCQVRVRVEGPQELSQNLHQQFVPTYTARPEPNRKLKLHLRALCLAFVKQKVQNNLLLRRSCH</sequence>
<evidence type="ECO:0000313" key="2">
    <source>
        <dbReference type="EMBL" id="KDR65380.1"/>
    </source>
</evidence>
<organism evidence="2 3">
    <name type="scientific">Galerina marginata (strain CBS 339.88)</name>
    <dbReference type="NCBI Taxonomy" id="685588"/>
    <lineage>
        <taxon>Eukaryota</taxon>
        <taxon>Fungi</taxon>
        <taxon>Dikarya</taxon>
        <taxon>Basidiomycota</taxon>
        <taxon>Agaricomycotina</taxon>
        <taxon>Agaricomycetes</taxon>
        <taxon>Agaricomycetidae</taxon>
        <taxon>Agaricales</taxon>
        <taxon>Agaricineae</taxon>
        <taxon>Strophariaceae</taxon>
        <taxon>Galerina</taxon>
    </lineage>
</organism>
<dbReference type="EMBL" id="KL142452">
    <property type="protein sequence ID" value="KDR65380.1"/>
    <property type="molecule type" value="Genomic_DNA"/>
</dbReference>
<feature type="compositionally biased region" description="Low complexity" evidence="1">
    <location>
        <begin position="67"/>
        <end position="84"/>
    </location>
</feature>
<feature type="region of interest" description="Disordered" evidence="1">
    <location>
        <begin position="67"/>
        <end position="86"/>
    </location>
</feature>
<keyword evidence="3" id="KW-1185">Reference proteome</keyword>